<evidence type="ECO:0000256" key="4">
    <source>
        <dbReference type="ARBA" id="ARBA00022989"/>
    </source>
</evidence>
<accession>A0A3M8AMC4</accession>
<evidence type="ECO:0000313" key="7">
    <source>
        <dbReference type="EMBL" id="GED27958.1"/>
    </source>
</evidence>
<dbReference type="PANTHER" id="PTHR21716">
    <property type="entry name" value="TRANSMEMBRANE PROTEIN"/>
    <property type="match status" value="1"/>
</dbReference>
<dbReference type="GO" id="GO:0055085">
    <property type="term" value="P:transmembrane transport"/>
    <property type="evidence" value="ECO:0007669"/>
    <property type="project" value="TreeGrafter"/>
</dbReference>
<evidence type="ECO:0000256" key="6">
    <source>
        <dbReference type="SAM" id="Phobius"/>
    </source>
</evidence>
<feature type="transmembrane region" description="Helical" evidence="6">
    <location>
        <begin position="298"/>
        <end position="328"/>
    </location>
</feature>
<feature type="transmembrane region" description="Helical" evidence="6">
    <location>
        <begin position="233"/>
        <end position="256"/>
    </location>
</feature>
<keyword evidence="5 6" id="KW-0472">Membrane</keyword>
<feature type="transmembrane region" description="Helical" evidence="6">
    <location>
        <begin position="268"/>
        <end position="286"/>
    </location>
</feature>
<dbReference type="Proteomes" id="UP000276178">
    <property type="component" value="Unassembled WGS sequence"/>
</dbReference>
<dbReference type="GO" id="GO:0016020">
    <property type="term" value="C:membrane"/>
    <property type="evidence" value="ECO:0007669"/>
    <property type="project" value="UniProtKB-SubCell"/>
</dbReference>
<dbReference type="AlphaFoldDB" id="A0A3M8AMC4"/>
<dbReference type="PANTHER" id="PTHR21716:SF68">
    <property type="entry name" value="TRANSPORT PROTEIN YTVI-RELATED"/>
    <property type="match status" value="1"/>
</dbReference>
<evidence type="ECO:0000256" key="3">
    <source>
        <dbReference type="ARBA" id="ARBA00022692"/>
    </source>
</evidence>
<organism evidence="8 9">
    <name type="scientific">Brevibacillus agri</name>
    <dbReference type="NCBI Taxonomy" id="51101"/>
    <lineage>
        <taxon>Bacteria</taxon>
        <taxon>Bacillati</taxon>
        <taxon>Bacillota</taxon>
        <taxon>Bacilli</taxon>
        <taxon>Bacillales</taxon>
        <taxon>Paenibacillaceae</taxon>
        <taxon>Brevibacillus</taxon>
    </lineage>
</organism>
<sequence length="343" mass="37745">MTIRKMLLLGLLAAIALFLLPYSVPFLLALLTAILLEPLVQFLIGKVKMNRMSAVIASFLLFLVTFGILLYWIATQIVIQGIDLAQRLPAFSQHLFELVESYLLSWESYYATLPAETVVQIQSVFAGLKNWAITSASSVARAILGVAAIIPGFLISTIIYLVALFLISLDLPRLRAGFMRMFTVSAREKVNVVLFQLNRATVGFLRAQIILSLMTFLLSFMGLLILQVKYAAVVALLIVLVDILPILGTGSFLVPWAVYNFLTGNTRLAIGLIILFLVITVVRRIVEPKVLASNLGISALAALVSLFLGFQVMGFFGLILGPALVIIYEALRKAGFLNFKIDF</sequence>
<comment type="subcellular location">
    <subcellularLocation>
        <location evidence="1">Membrane</location>
        <topology evidence="1">Multi-pass membrane protein</topology>
    </subcellularLocation>
</comment>
<dbReference type="InterPro" id="IPR014227">
    <property type="entry name" value="YtvI-like"/>
</dbReference>
<feature type="transmembrane region" description="Helical" evidence="6">
    <location>
        <begin position="142"/>
        <end position="169"/>
    </location>
</feature>
<feature type="transmembrane region" description="Helical" evidence="6">
    <location>
        <begin position="204"/>
        <end position="226"/>
    </location>
</feature>
<comment type="caution">
    <text evidence="8">The sequence shown here is derived from an EMBL/GenBank/DDBJ whole genome shotgun (WGS) entry which is preliminary data.</text>
</comment>
<evidence type="ECO:0000256" key="5">
    <source>
        <dbReference type="ARBA" id="ARBA00023136"/>
    </source>
</evidence>
<evidence type="ECO:0000313" key="9">
    <source>
        <dbReference type="Proteomes" id="UP000276178"/>
    </source>
</evidence>
<evidence type="ECO:0000313" key="8">
    <source>
        <dbReference type="EMBL" id="RNB51635.1"/>
    </source>
</evidence>
<keyword evidence="4 6" id="KW-1133">Transmembrane helix</keyword>
<name>A0A3M8AMC4_9BACL</name>
<feature type="transmembrane region" description="Helical" evidence="6">
    <location>
        <begin position="53"/>
        <end position="74"/>
    </location>
</feature>
<gene>
    <name evidence="8" type="primary">ytvI</name>
    <name evidence="7" type="ORF">BAG01nite_40600</name>
    <name evidence="8" type="ORF">EB820_19640</name>
</gene>
<evidence type="ECO:0000256" key="1">
    <source>
        <dbReference type="ARBA" id="ARBA00004141"/>
    </source>
</evidence>
<reference evidence="8 9" key="1">
    <citation type="submission" date="2018-10" db="EMBL/GenBank/DDBJ databases">
        <title>Phylogenomics of Brevibacillus.</title>
        <authorList>
            <person name="Dunlap C."/>
        </authorList>
    </citation>
    <scope>NUCLEOTIDE SEQUENCE [LARGE SCALE GENOMIC DNA]</scope>
    <source>
        <strain evidence="8 9">NRRL NRS 1219</strain>
    </source>
</reference>
<proteinExistence type="inferred from homology"/>
<dbReference type="GeneID" id="82812775"/>
<keyword evidence="10" id="KW-1185">Reference proteome</keyword>
<dbReference type="Proteomes" id="UP000317180">
    <property type="component" value="Unassembled WGS sequence"/>
</dbReference>
<dbReference type="InterPro" id="IPR002549">
    <property type="entry name" value="AI-2E-like"/>
</dbReference>
<dbReference type="EMBL" id="RHHN01000063">
    <property type="protein sequence ID" value="RNB51635.1"/>
    <property type="molecule type" value="Genomic_DNA"/>
</dbReference>
<dbReference type="EMBL" id="BJOD01000054">
    <property type="protein sequence ID" value="GED27958.1"/>
    <property type="molecule type" value="Genomic_DNA"/>
</dbReference>
<keyword evidence="3 6" id="KW-0812">Transmembrane</keyword>
<evidence type="ECO:0000313" key="10">
    <source>
        <dbReference type="Proteomes" id="UP000317180"/>
    </source>
</evidence>
<reference evidence="7 10" key="2">
    <citation type="submission" date="2019-06" db="EMBL/GenBank/DDBJ databases">
        <title>Whole genome shotgun sequence of Brevibacillus agri NBRC 15538.</title>
        <authorList>
            <person name="Hosoyama A."/>
            <person name="Uohara A."/>
            <person name="Ohji S."/>
            <person name="Ichikawa N."/>
        </authorList>
    </citation>
    <scope>NUCLEOTIDE SEQUENCE [LARGE SCALE GENOMIC DNA]</scope>
    <source>
        <strain evidence="7 10">NBRC 15538</strain>
    </source>
</reference>
<comment type="similarity">
    <text evidence="2">Belongs to the autoinducer-2 exporter (AI-2E) (TC 2.A.86) family.</text>
</comment>
<dbReference type="Pfam" id="PF01594">
    <property type="entry name" value="AI-2E_transport"/>
    <property type="match status" value="1"/>
</dbReference>
<evidence type="ECO:0000256" key="2">
    <source>
        <dbReference type="ARBA" id="ARBA00009773"/>
    </source>
</evidence>
<dbReference type="NCBIfam" id="TIGR02872">
    <property type="entry name" value="spore_ytvI"/>
    <property type="match status" value="1"/>
</dbReference>
<dbReference type="OrthoDB" id="9774361at2"/>
<dbReference type="RefSeq" id="WP_122953259.1">
    <property type="nucleotide sequence ID" value="NZ_BJOD01000054.1"/>
</dbReference>
<protein>
    <submittedName>
        <fullName evidence="8">Sporulation integral membrane protein YtvI</fullName>
    </submittedName>
</protein>